<organism evidence="1 2">
    <name type="scientific">Nitrincola lacisaponensis</name>
    <dbReference type="NCBI Taxonomy" id="267850"/>
    <lineage>
        <taxon>Bacteria</taxon>
        <taxon>Pseudomonadati</taxon>
        <taxon>Pseudomonadota</taxon>
        <taxon>Gammaproteobacteria</taxon>
        <taxon>Oceanospirillales</taxon>
        <taxon>Oceanospirillaceae</taxon>
        <taxon>Nitrincola</taxon>
    </lineage>
</organism>
<reference evidence="1 2" key="1">
    <citation type="journal article" date="2005" name="Int. J. Syst. Evol. Microbiol.">
        <title>Nitrincola lacisaponensis gen. nov., sp. nov., a novel alkaliphilic bacterium isolated from an alkaline, saline lake.</title>
        <authorList>
            <person name="Dimitriu P.A."/>
            <person name="Shukla S.K."/>
            <person name="Conradt J."/>
            <person name="Marquez M.C."/>
            <person name="Ventosa A."/>
            <person name="Maglia A."/>
            <person name="Peyton B.M."/>
            <person name="Pinkart H.C."/>
            <person name="Mormile M.R."/>
        </authorList>
    </citation>
    <scope>NUCLEOTIDE SEQUENCE [LARGE SCALE GENOMIC DNA]</scope>
    <source>
        <strain evidence="1 2">4CA</strain>
    </source>
</reference>
<dbReference type="Proteomes" id="UP000027318">
    <property type="component" value="Unassembled WGS sequence"/>
</dbReference>
<sequence>MNLPLQSAIYVGEVMHQRLRPVKHRFVYRVSTWLIDLNELEVLHQLPGFSVDRFNLFAFYQRDHGDGSDTPLVLQIRQILETHGIAIGQGAIRLLCYPRILGYVFNPLSVFYCHDESGQLRAILYEVSNTFGQRHSYLIPVEQHARSAVTPIRQQASKDFYVSPFMPMETDYQFQMLPPENKVAVRIRQTDPEGTLFDASFTGQRLALEPRSVIKAFLRHPLMTLKVIGGIHWEALHLWRKGMKLQPRPEHPPYRVSLVNSQGVSLS</sequence>
<dbReference type="InterPro" id="IPR010775">
    <property type="entry name" value="DUF1365"/>
</dbReference>
<dbReference type="Pfam" id="PF07103">
    <property type="entry name" value="DUF1365"/>
    <property type="match status" value="1"/>
</dbReference>
<evidence type="ECO:0008006" key="3">
    <source>
        <dbReference type="Google" id="ProtNLM"/>
    </source>
</evidence>
<dbReference type="PANTHER" id="PTHR33973">
    <property type="entry name" value="OS07G0153300 PROTEIN"/>
    <property type="match status" value="1"/>
</dbReference>
<dbReference type="PANTHER" id="PTHR33973:SF4">
    <property type="entry name" value="OS07G0153300 PROTEIN"/>
    <property type="match status" value="1"/>
</dbReference>
<evidence type="ECO:0000313" key="2">
    <source>
        <dbReference type="Proteomes" id="UP000027318"/>
    </source>
</evidence>
<dbReference type="PATRIC" id="fig|267850.7.peg.2242"/>
<dbReference type="EMBL" id="JMSZ01000032">
    <property type="protein sequence ID" value="KDE39145.1"/>
    <property type="molecule type" value="Genomic_DNA"/>
</dbReference>
<keyword evidence="2" id="KW-1185">Reference proteome</keyword>
<name>A0A063Y1V5_9GAMM</name>
<evidence type="ECO:0000313" key="1">
    <source>
        <dbReference type="EMBL" id="KDE39145.1"/>
    </source>
</evidence>
<dbReference type="RefSeq" id="WP_036547876.1">
    <property type="nucleotide sequence ID" value="NZ_JMSZ01000032.1"/>
</dbReference>
<comment type="caution">
    <text evidence="1">The sequence shown here is derived from an EMBL/GenBank/DDBJ whole genome shotgun (WGS) entry which is preliminary data.</text>
</comment>
<proteinExistence type="predicted"/>
<protein>
    <recommendedName>
        <fullName evidence="3">DUF1365 domain-containing protein</fullName>
    </recommendedName>
</protein>
<dbReference type="STRING" id="267850.ADINL_2274"/>
<accession>A0A063Y1V5</accession>
<gene>
    <name evidence="1" type="ORF">ADINL_2274</name>
</gene>
<dbReference type="AlphaFoldDB" id="A0A063Y1V5"/>